<accession>A0A7I8LIY8</accession>
<evidence type="ECO:0000313" key="1">
    <source>
        <dbReference type="EMBL" id="CAA7410009.1"/>
    </source>
</evidence>
<dbReference type="AlphaFoldDB" id="A0A7I8LIY8"/>
<dbReference type="Proteomes" id="UP000663760">
    <property type="component" value="Chromosome 17"/>
</dbReference>
<reference evidence="1" key="1">
    <citation type="submission" date="2020-02" db="EMBL/GenBank/DDBJ databases">
        <authorList>
            <person name="Scholz U."/>
            <person name="Mascher M."/>
            <person name="Fiebig A."/>
        </authorList>
    </citation>
    <scope>NUCLEOTIDE SEQUENCE</scope>
</reference>
<protein>
    <submittedName>
        <fullName evidence="1">Uncharacterized protein</fullName>
    </submittedName>
</protein>
<proteinExistence type="predicted"/>
<name>A0A7I8LIY8_SPIIN</name>
<sequence>MVVQGKVEAYKRKLREGYEKVGNGEWISHF</sequence>
<keyword evidence="2" id="KW-1185">Reference proteome</keyword>
<organism evidence="1 2">
    <name type="scientific">Spirodela intermedia</name>
    <name type="common">Intermediate duckweed</name>
    <dbReference type="NCBI Taxonomy" id="51605"/>
    <lineage>
        <taxon>Eukaryota</taxon>
        <taxon>Viridiplantae</taxon>
        <taxon>Streptophyta</taxon>
        <taxon>Embryophyta</taxon>
        <taxon>Tracheophyta</taxon>
        <taxon>Spermatophyta</taxon>
        <taxon>Magnoliopsida</taxon>
        <taxon>Liliopsida</taxon>
        <taxon>Araceae</taxon>
        <taxon>Lemnoideae</taxon>
        <taxon>Spirodela</taxon>
    </lineage>
</organism>
<evidence type="ECO:0000313" key="2">
    <source>
        <dbReference type="Proteomes" id="UP000663760"/>
    </source>
</evidence>
<dbReference type="EMBL" id="LR746280">
    <property type="protein sequence ID" value="CAA7410009.1"/>
    <property type="molecule type" value="Genomic_DNA"/>
</dbReference>
<gene>
    <name evidence="1" type="ORF">SI8410_17020687</name>
</gene>